<reference evidence="2 3" key="1">
    <citation type="submission" date="2016-09" db="EMBL/GenBank/DDBJ databases">
        <title>Alteromonas lipolytica, a new species isolated from sea water.</title>
        <authorList>
            <person name="Wu Y.-H."/>
            <person name="Cheng H."/>
            <person name="Xu X.-W."/>
        </authorList>
    </citation>
    <scope>NUCLEOTIDE SEQUENCE [LARGE SCALE GENOMIC DNA]</scope>
    <source>
        <strain evidence="2 3">JW12</strain>
    </source>
</reference>
<dbReference type="PROSITE" id="PS50206">
    <property type="entry name" value="RHODANESE_3"/>
    <property type="match status" value="1"/>
</dbReference>
<keyword evidence="3" id="KW-1185">Reference proteome</keyword>
<dbReference type="Proteomes" id="UP000176037">
    <property type="component" value="Unassembled WGS sequence"/>
</dbReference>
<evidence type="ECO:0000313" key="3">
    <source>
        <dbReference type="Proteomes" id="UP000176037"/>
    </source>
</evidence>
<sequence length="115" mass="12324">MLLTMQERLAAIDPPPRKVTAAEAAKEKAELNGFVVDVREPAEHASSPAKGAINIPRGVLEMKMLELVSDPGTPIFLHCASGARAMLAAEQLAKMGYQHVAVMTCDVPTIQKAFN</sequence>
<proteinExistence type="predicted"/>
<comment type="caution">
    <text evidence="2">The sequence shown here is derived from an EMBL/GenBank/DDBJ whole genome shotgun (WGS) entry which is preliminary data.</text>
</comment>
<protein>
    <recommendedName>
        <fullName evidence="1">Rhodanese domain-containing protein</fullName>
    </recommendedName>
</protein>
<dbReference type="PANTHER" id="PTHR43031">
    <property type="entry name" value="FAD-DEPENDENT OXIDOREDUCTASE"/>
    <property type="match status" value="1"/>
</dbReference>
<dbReference type="InterPro" id="IPR001763">
    <property type="entry name" value="Rhodanese-like_dom"/>
</dbReference>
<dbReference type="InterPro" id="IPR050229">
    <property type="entry name" value="GlpE_sulfurtransferase"/>
</dbReference>
<feature type="domain" description="Rhodanese" evidence="1">
    <location>
        <begin position="35"/>
        <end position="106"/>
    </location>
</feature>
<dbReference type="EMBL" id="MJIC01000010">
    <property type="protein sequence ID" value="OFI34868.1"/>
    <property type="molecule type" value="Genomic_DNA"/>
</dbReference>
<dbReference type="AlphaFoldDB" id="A0A1E8FGZ3"/>
<gene>
    <name evidence="2" type="ORF">BFC17_14955</name>
</gene>
<dbReference type="Pfam" id="PF00581">
    <property type="entry name" value="Rhodanese"/>
    <property type="match status" value="1"/>
</dbReference>
<dbReference type="SUPFAM" id="SSF52821">
    <property type="entry name" value="Rhodanese/Cell cycle control phosphatase"/>
    <property type="match status" value="1"/>
</dbReference>
<dbReference type="SMART" id="SM00450">
    <property type="entry name" value="RHOD"/>
    <property type="match status" value="1"/>
</dbReference>
<dbReference type="InterPro" id="IPR036873">
    <property type="entry name" value="Rhodanese-like_dom_sf"/>
</dbReference>
<organism evidence="2 3">
    <name type="scientific">Alteromonas lipolytica</name>
    <dbReference type="NCBI Taxonomy" id="1856405"/>
    <lineage>
        <taxon>Bacteria</taxon>
        <taxon>Pseudomonadati</taxon>
        <taxon>Pseudomonadota</taxon>
        <taxon>Gammaproteobacteria</taxon>
        <taxon>Alteromonadales</taxon>
        <taxon>Alteromonadaceae</taxon>
        <taxon>Alteromonas/Salinimonas group</taxon>
        <taxon>Alteromonas</taxon>
    </lineage>
</organism>
<evidence type="ECO:0000313" key="2">
    <source>
        <dbReference type="EMBL" id="OFI34868.1"/>
    </source>
</evidence>
<dbReference type="Gene3D" id="3.40.250.10">
    <property type="entry name" value="Rhodanese-like domain"/>
    <property type="match status" value="1"/>
</dbReference>
<dbReference type="RefSeq" id="WP_070175786.1">
    <property type="nucleotide sequence ID" value="NZ_BMJR01000001.1"/>
</dbReference>
<accession>A0A1E8FGZ3</accession>
<dbReference type="CDD" id="cd00158">
    <property type="entry name" value="RHOD"/>
    <property type="match status" value="1"/>
</dbReference>
<dbReference type="PANTHER" id="PTHR43031:SF1">
    <property type="entry name" value="PYRIDINE NUCLEOTIDE-DISULPHIDE OXIDOREDUCTASE"/>
    <property type="match status" value="1"/>
</dbReference>
<dbReference type="OrthoDB" id="9791096at2"/>
<evidence type="ECO:0000259" key="1">
    <source>
        <dbReference type="PROSITE" id="PS50206"/>
    </source>
</evidence>
<name>A0A1E8FGZ3_9ALTE</name>
<dbReference type="STRING" id="1856405.BFC17_14955"/>